<protein>
    <submittedName>
        <fullName evidence="1">Uncharacterized protein</fullName>
    </submittedName>
</protein>
<proteinExistence type="predicted"/>
<dbReference type="Proteomes" id="UP001148932">
    <property type="component" value="Unassembled WGS sequence"/>
</dbReference>
<evidence type="ECO:0000313" key="2">
    <source>
        <dbReference type="Proteomes" id="UP001148932"/>
    </source>
</evidence>
<comment type="caution">
    <text evidence="1">The sequence shown here is derived from an EMBL/GenBank/DDBJ whole genome shotgun (WGS) entry which is preliminary data.</text>
</comment>
<sequence>MELHRTGQAARKAKRVITIKVKHALPVITAREYARSGDATKDPTLRRRRCAIVNGTDR</sequence>
<gene>
    <name evidence="1" type="ORF">OIN59_21925</name>
</gene>
<keyword evidence="2" id="KW-1185">Reference proteome</keyword>
<name>A0ABT5S2D1_9BURK</name>
<dbReference type="RefSeq" id="WP_158236318.1">
    <property type="nucleotide sequence ID" value="NZ_JAPCKI010000019.1"/>
</dbReference>
<dbReference type="EMBL" id="JAPCKI010000019">
    <property type="protein sequence ID" value="MDD2180105.1"/>
    <property type="molecule type" value="Genomic_DNA"/>
</dbReference>
<evidence type="ECO:0000313" key="1">
    <source>
        <dbReference type="EMBL" id="MDD2180105.1"/>
    </source>
</evidence>
<reference evidence="1" key="1">
    <citation type="submission" date="2022-10" db="EMBL/GenBank/DDBJ databases">
        <title>Description of microaerobic benzene degrading bacteria.</title>
        <authorList>
            <person name="Bedics A."/>
            <person name="Tancsics A."/>
            <person name="Banerjee S."/>
        </authorList>
    </citation>
    <scope>NUCLEOTIDE SEQUENCE</scope>
    <source>
        <strain evidence="1">D2M1</strain>
    </source>
</reference>
<accession>A0ABT5S2D1</accession>
<organism evidence="1 2">
    <name type="scientific">Acidovorax benzenivorans</name>
    <dbReference type="NCBI Taxonomy" id="2987520"/>
    <lineage>
        <taxon>Bacteria</taxon>
        <taxon>Pseudomonadati</taxon>
        <taxon>Pseudomonadota</taxon>
        <taxon>Betaproteobacteria</taxon>
        <taxon>Burkholderiales</taxon>
        <taxon>Comamonadaceae</taxon>
        <taxon>Acidovorax</taxon>
    </lineage>
</organism>